<dbReference type="NCBIfam" id="TIGR00747">
    <property type="entry name" value="fabH"/>
    <property type="match status" value="1"/>
</dbReference>
<dbReference type="SUPFAM" id="SSF53901">
    <property type="entry name" value="Thiolase-like"/>
    <property type="match status" value="1"/>
</dbReference>
<comment type="pathway">
    <text evidence="1 13">Lipid metabolism; fatty acid biosynthesis.</text>
</comment>
<evidence type="ECO:0000256" key="8">
    <source>
        <dbReference type="ARBA" id="ARBA00023098"/>
    </source>
</evidence>
<evidence type="ECO:0000256" key="4">
    <source>
        <dbReference type="ARBA" id="ARBA00022490"/>
    </source>
</evidence>
<dbReference type="InterPro" id="IPR016039">
    <property type="entry name" value="Thiolase-like"/>
</dbReference>
<dbReference type="CDD" id="cd00830">
    <property type="entry name" value="KAS_III"/>
    <property type="match status" value="1"/>
</dbReference>
<feature type="region of interest" description="ACP-binding" evidence="13">
    <location>
        <begin position="257"/>
        <end position="261"/>
    </location>
</feature>
<evidence type="ECO:0000256" key="10">
    <source>
        <dbReference type="ARBA" id="ARBA00023268"/>
    </source>
</evidence>
<accession>A0A238YAF1</accession>
<dbReference type="OrthoDB" id="9815506at2"/>
<dbReference type="InterPro" id="IPR004655">
    <property type="entry name" value="FabH"/>
</dbReference>
<dbReference type="AlphaFoldDB" id="A0A238YAF1"/>
<dbReference type="EC" id="2.3.1.180" evidence="3 13"/>
<feature type="active site" evidence="13">
    <location>
        <position position="114"/>
    </location>
</feature>
<dbReference type="UniPathway" id="UPA00094"/>
<dbReference type="PANTHER" id="PTHR34069">
    <property type="entry name" value="3-OXOACYL-[ACYL-CARRIER-PROTEIN] SYNTHASE 3"/>
    <property type="match status" value="1"/>
</dbReference>
<dbReference type="GO" id="GO:0044550">
    <property type="term" value="P:secondary metabolite biosynthetic process"/>
    <property type="evidence" value="ECO:0007669"/>
    <property type="project" value="TreeGrafter"/>
</dbReference>
<protein>
    <recommendedName>
        <fullName evidence="3 13">Beta-ketoacyl-[acyl-carrier-protein] synthase III</fullName>
        <shortName evidence="13">Beta-ketoacyl-ACP synthase III</shortName>
        <shortName evidence="13">KAS III</shortName>
        <ecNumber evidence="3 13">2.3.1.180</ecNumber>
    </recommendedName>
    <alternativeName>
        <fullName evidence="13">3-oxoacyl-[acyl-carrier-protein] synthase 3</fullName>
    </alternativeName>
    <alternativeName>
        <fullName evidence="13">3-oxoacyl-[acyl-carrier-protein] synthase III</fullName>
    </alternativeName>
</protein>
<dbReference type="GO" id="GO:0033818">
    <property type="term" value="F:beta-ketoacyl-acyl-carrier-protein synthase III activity"/>
    <property type="evidence" value="ECO:0007669"/>
    <property type="project" value="UniProtKB-UniRule"/>
</dbReference>
<evidence type="ECO:0000256" key="1">
    <source>
        <dbReference type="ARBA" id="ARBA00005194"/>
    </source>
</evidence>
<dbReference type="GO" id="GO:0006633">
    <property type="term" value="P:fatty acid biosynthetic process"/>
    <property type="evidence" value="ECO:0007669"/>
    <property type="project" value="UniProtKB-UniRule"/>
</dbReference>
<keyword evidence="5 13" id="KW-0444">Lipid biosynthesis</keyword>
<dbReference type="RefSeq" id="WP_089271919.1">
    <property type="nucleotide sequence ID" value="NZ_FZOC01000001.1"/>
</dbReference>
<comment type="subcellular location">
    <subcellularLocation>
        <location evidence="13">Cytoplasm</location>
    </subcellularLocation>
</comment>
<evidence type="ECO:0000256" key="11">
    <source>
        <dbReference type="ARBA" id="ARBA00023315"/>
    </source>
</evidence>
<comment type="subunit">
    <text evidence="13">Homodimer.</text>
</comment>
<keyword evidence="9 13" id="KW-0275">Fatty acid biosynthesis</keyword>
<keyword evidence="10 13" id="KW-0511">Multifunctional enzyme</keyword>
<sequence length="329" mass="35037">MNTPCYIRAIGHCVPERILTNADFERMVDTNDEWIVTRTGIRERHVALNGETCVDLCLGASQAALAQAGMDAQELTHVIVGTFSADSVIPSAACMLSHRLGISGRMAMDLSAACSGFLYAVETARALLMLHPKAKILVAACDIVSSRVDYTDRSTCVLFGDGAGAVILTAEPGQGSSEVVDVLLAADGAVGDLLTVKGGGSGTPYKLNDAIRKDFFVEMNGREVYKHAVRNMSGICEEILTKHGLTDRDVDVFIPHQANLRIVEAVGKRLNLPEERVFTNLQKYGNTSAASVPLALSEAVGEGVIKPGHTVLLGTFGGGFTWGSALLRF</sequence>
<comment type="catalytic activity">
    <reaction evidence="12">
        <text>malonyl-[ACP] + acetyl-CoA + H(+) = 3-oxobutanoyl-[ACP] + CO2 + CoA</text>
        <dbReference type="Rhea" id="RHEA:12080"/>
        <dbReference type="Rhea" id="RHEA-COMP:9623"/>
        <dbReference type="Rhea" id="RHEA-COMP:9625"/>
        <dbReference type="ChEBI" id="CHEBI:15378"/>
        <dbReference type="ChEBI" id="CHEBI:16526"/>
        <dbReference type="ChEBI" id="CHEBI:57287"/>
        <dbReference type="ChEBI" id="CHEBI:57288"/>
        <dbReference type="ChEBI" id="CHEBI:78449"/>
        <dbReference type="ChEBI" id="CHEBI:78450"/>
        <dbReference type="EC" id="2.3.1.180"/>
    </reaction>
    <physiologicalReaction direction="left-to-right" evidence="12">
        <dbReference type="Rhea" id="RHEA:12081"/>
    </physiologicalReaction>
</comment>
<keyword evidence="11 13" id="KW-0012">Acyltransferase</keyword>
<evidence type="ECO:0000313" key="17">
    <source>
        <dbReference type="Proteomes" id="UP000198324"/>
    </source>
</evidence>
<gene>
    <name evidence="13" type="primary">fabH</name>
    <name evidence="16" type="ORF">SAMN04488503_0802</name>
</gene>
<name>A0A238YAF1_9BACT</name>
<evidence type="ECO:0000256" key="12">
    <source>
        <dbReference type="ARBA" id="ARBA00051096"/>
    </source>
</evidence>
<evidence type="ECO:0000256" key="9">
    <source>
        <dbReference type="ARBA" id="ARBA00023160"/>
    </source>
</evidence>
<comment type="similarity">
    <text evidence="2 13">Belongs to the thiolase-like superfamily. FabH family.</text>
</comment>
<feature type="domain" description="Beta-ketoacyl-[acyl-carrier-protein] synthase III C-terminal" evidence="14">
    <location>
        <begin position="240"/>
        <end position="328"/>
    </location>
</feature>
<keyword evidence="8 13" id="KW-0443">Lipid metabolism</keyword>
<comment type="domain">
    <text evidence="13">The last Arg residue of the ACP-binding site is essential for the weak association between ACP/AcpP and FabH.</text>
</comment>
<dbReference type="Proteomes" id="UP000198324">
    <property type="component" value="Unassembled WGS sequence"/>
</dbReference>
<dbReference type="GO" id="GO:0004315">
    <property type="term" value="F:3-oxoacyl-[acyl-carrier-protein] synthase activity"/>
    <property type="evidence" value="ECO:0007669"/>
    <property type="project" value="InterPro"/>
</dbReference>
<evidence type="ECO:0000313" key="16">
    <source>
        <dbReference type="EMBL" id="SNR67741.1"/>
    </source>
</evidence>
<keyword evidence="7 13" id="KW-0276">Fatty acid metabolism</keyword>
<keyword evidence="17" id="KW-1185">Reference proteome</keyword>
<comment type="function">
    <text evidence="13">Catalyzes the condensation reaction of fatty acid synthesis by the addition to an acyl acceptor of two carbons from malonyl-ACP. Catalyzes the first condensation reaction which initiates fatty acid synthesis and may therefore play a role in governing the total rate of fatty acid production. Possesses both acetoacetyl-ACP synthase and acetyl transacylase activities. Its substrate specificity determines the biosynthesis of branched-chain and/or straight-chain of fatty acids.</text>
</comment>
<evidence type="ECO:0000259" key="15">
    <source>
        <dbReference type="Pfam" id="PF08545"/>
    </source>
</evidence>
<keyword evidence="4 13" id="KW-0963">Cytoplasm</keyword>
<dbReference type="FunFam" id="3.40.47.10:FF:000004">
    <property type="entry name" value="3-oxoacyl-[acyl-carrier-protein] synthase 3"/>
    <property type="match status" value="1"/>
</dbReference>
<dbReference type="HAMAP" id="MF_01815">
    <property type="entry name" value="FabH"/>
    <property type="match status" value="1"/>
</dbReference>
<evidence type="ECO:0000256" key="7">
    <source>
        <dbReference type="ARBA" id="ARBA00022832"/>
    </source>
</evidence>
<evidence type="ECO:0000256" key="5">
    <source>
        <dbReference type="ARBA" id="ARBA00022516"/>
    </source>
</evidence>
<feature type="domain" description="Beta-ketoacyl-[acyl-carrier-protein] synthase III N-terminal" evidence="15">
    <location>
        <begin position="108"/>
        <end position="188"/>
    </location>
</feature>
<dbReference type="PANTHER" id="PTHR34069:SF2">
    <property type="entry name" value="BETA-KETOACYL-[ACYL-CARRIER-PROTEIN] SYNTHASE III"/>
    <property type="match status" value="1"/>
</dbReference>
<dbReference type="InterPro" id="IPR013751">
    <property type="entry name" value="ACP_syn_III_N"/>
</dbReference>
<organism evidence="16 17">
    <name type="scientific">Humidesulfovibrio mexicanus</name>
    <dbReference type="NCBI Taxonomy" id="147047"/>
    <lineage>
        <taxon>Bacteria</taxon>
        <taxon>Pseudomonadati</taxon>
        <taxon>Thermodesulfobacteriota</taxon>
        <taxon>Desulfovibrionia</taxon>
        <taxon>Desulfovibrionales</taxon>
        <taxon>Desulfovibrionaceae</taxon>
        <taxon>Humidesulfovibrio</taxon>
    </lineage>
</organism>
<dbReference type="GO" id="GO:0005737">
    <property type="term" value="C:cytoplasm"/>
    <property type="evidence" value="ECO:0007669"/>
    <property type="project" value="UniProtKB-SubCell"/>
</dbReference>
<evidence type="ECO:0000256" key="3">
    <source>
        <dbReference type="ARBA" id="ARBA00012333"/>
    </source>
</evidence>
<keyword evidence="6 13" id="KW-0808">Transferase</keyword>
<feature type="active site" evidence="13">
    <location>
        <position position="256"/>
    </location>
</feature>
<reference evidence="16 17" key="1">
    <citation type="submission" date="2017-06" db="EMBL/GenBank/DDBJ databases">
        <authorList>
            <person name="Kim H.J."/>
            <person name="Triplett B.A."/>
        </authorList>
    </citation>
    <scope>NUCLEOTIDE SEQUENCE [LARGE SCALE GENOMIC DNA]</scope>
    <source>
        <strain evidence="16 17">DSM 13116</strain>
    </source>
</reference>
<evidence type="ECO:0000256" key="2">
    <source>
        <dbReference type="ARBA" id="ARBA00008642"/>
    </source>
</evidence>
<feature type="active site" evidence="13">
    <location>
        <position position="286"/>
    </location>
</feature>
<dbReference type="Pfam" id="PF08545">
    <property type="entry name" value="ACP_syn_III"/>
    <property type="match status" value="1"/>
</dbReference>
<dbReference type="Gene3D" id="3.40.47.10">
    <property type="match status" value="1"/>
</dbReference>
<dbReference type="InterPro" id="IPR013747">
    <property type="entry name" value="ACP_syn_III_C"/>
</dbReference>
<evidence type="ECO:0000256" key="6">
    <source>
        <dbReference type="ARBA" id="ARBA00022679"/>
    </source>
</evidence>
<proteinExistence type="inferred from homology"/>
<dbReference type="NCBIfam" id="NF006829">
    <property type="entry name" value="PRK09352.1"/>
    <property type="match status" value="1"/>
</dbReference>
<evidence type="ECO:0000259" key="14">
    <source>
        <dbReference type="Pfam" id="PF08541"/>
    </source>
</evidence>
<evidence type="ECO:0000256" key="13">
    <source>
        <dbReference type="HAMAP-Rule" id="MF_01815"/>
    </source>
</evidence>
<dbReference type="EMBL" id="FZOC01000001">
    <property type="protein sequence ID" value="SNR67741.1"/>
    <property type="molecule type" value="Genomic_DNA"/>
</dbReference>
<dbReference type="Pfam" id="PF08541">
    <property type="entry name" value="ACP_syn_III_C"/>
    <property type="match status" value="1"/>
</dbReference>